<protein>
    <submittedName>
        <fullName evidence="1">Uncharacterized protein</fullName>
    </submittedName>
</protein>
<evidence type="ECO:0000313" key="2">
    <source>
        <dbReference type="EMBL" id="CAF4363505.1"/>
    </source>
</evidence>
<dbReference type="EMBL" id="CAJNOK010043467">
    <property type="protein sequence ID" value="CAF1569520.1"/>
    <property type="molecule type" value="Genomic_DNA"/>
</dbReference>
<evidence type="ECO:0000313" key="3">
    <source>
        <dbReference type="Proteomes" id="UP000677228"/>
    </source>
</evidence>
<dbReference type="EMBL" id="CAJOBA010066225">
    <property type="protein sequence ID" value="CAF4363505.1"/>
    <property type="molecule type" value="Genomic_DNA"/>
</dbReference>
<reference evidence="1" key="1">
    <citation type="submission" date="2021-02" db="EMBL/GenBank/DDBJ databases">
        <authorList>
            <person name="Nowell W R."/>
        </authorList>
    </citation>
    <scope>NUCLEOTIDE SEQUENCE</scope>
</reference>
<gene>
    <name evidence="1" type="ORF">OVA965_LOCUS40277</name>
    <name evidence="2" type="ORF">TMI583_LOCUS41686</name>
</gene>
<dbReference type="Proteomes" id="UP000677228">
    <property type="component" value="Unassembled WGS sequence"/>
</dbReference>
<sequence>MTGTTGLNRALRCTSSTYSYTGPCTMRCLPQKTASVTLAGESILPVYQLKCVLQLQQLFTDNYAIDIANNTLFLFQTPTVLLTSSFTYQLLCCIDTPDWSNRQSGGGHTCFEYEFIYKWCVNGTLALNSEWTGGAFFNYPELNCCACGKQGKKF</sequence>
<dbReference type="Proteomes" id="UP000682733">
    <property type="component" value="Unassembled WGS sequence"/>
</dbReference>
<dbReference type="AlphaFoldDB" id="A0A8S2FV70"/>
<evidence type="ECO:0000313" key="1">
    <source>
        <dbReference type="EMBL" id="CAF1569520.1"/>
    </source>
</evidence>
<name>A0A8S2FV70_9BILA</name>
<comment type="caution">
    <text evidence="1">The sequence shown here is derived from an EMBL/GenBank/DDBJ whole genome shotgun (WGS) entry which is preliminary data.</text>
</comment>
<organism evidence="1 3">
    <name type="scientific">Didymodactylos carnosus</name>
    <dbReference type="NCBI Taxonomy" id="1234261"/>
    <lineage>
        <taxon>Eukaryota</taxon>
        <taxon>Metazoa</taxon>
        <taxon>Spiralia</taxon>
        <taxon>Gnathifera</taxon>
        <taxon>Rotifera</taxon>
        <taxon>Eurotatoria</taxon>
        <taxon>Bdelloidea</taxon>
        <taxon>Philodinida</taxon>
        <taxon>Philodinidae</taxon>
        <taxon>Didymodactylos</taxon>
    </lineage>
</organism>
<accession>A0A8S2FV70</accession>
<proteinExistence type="predicted"/>